<accession>A0A0M7AAU7</accession>
<sequence>MRLFTICGMALALSSPALADLDVRFDEGAPKDRFTISAAGGCDLGPMTVTIDLQPSPFGLIFDTTSSGAGVQVFQPFEITDGREHLTAIPSVKDGDNSIQLTVASLGKSQRISFTIDVDDTVQNREITVSDAEITGAKVVALQDGQRSEAVFGPNAVASVKMNACVS</sequence>
<dbReference type="AlphaFoldDB" id="A0A0M7AAU7"/>
<feature type="signal peptide" evidence="1">
    <location>
        <begin position="1"/>
        <end position="19"/>
    </location>
</feature>
<evidence type="ECO:0000313" key="3">
    <source>
        <dbReference type="Proteomes" id="UP000053235"/>
    </source>
</evidence>
<evidence type="ECO:0008006" key="4">
    <source>
        <dbReference type="Google" id="ProtNLM"/>
    </source>
</evidence>
<feature type="chain" id="PRO_5005809557" description="Aggregation factor core" evidence="1">
    <location>
        <begin position="20"/>
        <end position="167"/>
    </location>
</feature>
<gene>
    <name evidence="2" type="ORF">LAX5112_02998</name>
</gene>
<dbReference type="OrthoDB" id="6105464at2"/>
<organism evidence="2 3">
    <name type="scientific">Roseibium alexandrii</name>
    <dbReference type="NCBI Taxonomy" id="388408"/>
    <lineage>
        <taxon>Bacteria</taxon>
        <taxon>Pseudomonadati</taxon>
        <taxon>Pseudomonadota</taxon>
        <taxon>Alphaproteobacteria</taxon>
        <taxon>Hyphomicrobiales</taxon>
        <taxon>Stappiaceae</taxon>
        <taxon>Roseibium</taxon>
    </lineage>
</organism>
<dbReference type="RefSeq" id="WP_055672546.1">
    <property type="nucleotide sequence ID" value="NZ_CXWD01000011.1"/>
</dbReference>
<name>A0A0M7AAU7_9HYPH</name>
<reference evidence="3" key="1">
    <citation type="submission" date="2015-07" db="EMBL/GenBank/DDBJ databases">
        <authorList>
            <person name="Rodrigo-Torres Lidia"/>
            <person name="Arahal R.David."/>
        </authorList>
    </citation>
    <scope>NUCLEOTIDE SEQUENCE [LARGE SCALE GENOMIC DNA]</scope>
    <source>
        <strain evidence="3">CECT 5112</strain>
    </source>
</reference>
<dbReference type="STRING" id="388408.LAX5112_02998"/>
<evidence type="ECO:0000313" key="2">
    <source>
        <dbReference type="EMBL" id="CTQ71989.1"/>
    </source>
</evidence>
<keyword evidence="1" id="KW-0732">Signal</keyword>
<dbReference type="Proteomes" id="UP000053235">
    <property type="component" value="Unassembled WGS sequence"/>
</dbReference>
<evidence type="ECO:0000256" key="1">
    <source>
        <dbReference type="SAM" id="SignalP"/>
    </source>
</evidence>
<protein>
    <recommendedName>
        <fullName evidence="4">Aggregation factor core</fullName>
    </recommendedName>
</protein>
<proteinExistence type="predicted"/>
<keyword evidence="3" id="KW-1185">Reference proteome</keyword>
<dbReference type="EMBL" id="CXWD01000011">
    <property type="protein sequence ID" value="CTQ71989.1"/>
    <property type="molecule type" value="Genomic_DNA"/>
</dbReference>